<dbReference type="SUPFAM" id="SSF55874">
    <property type="entry name" value="ATPase domain of HSP90 chaperone/DNA topoisomerase II/histidine kinase"/>
    <property type="match status" value="1"/>
</dbReference>
<dbReference type="InterPro" id="IPR003594">
    <property type="entry name" value="HATPase_dom"/>
</dbReference>
<dbReference type="Pfam" id="PF00512">
    <property type="entry name" value="HisKA"/>
    <property type="match status" value="1"/>
</dbReference>
<organism evidence="10 11">
    <name type="scientific">Pullulanibacillus camelliae</name>
    <dbReference type="NCBI Taxonomy" id="1707096"/>
    <lineage>
        <taxon>Bacteria</taxon>
        <taxon>Bacillati</taxon>
        <taxon>Bacillota</taxon>
        <taxon>Bacilli</taxon>
        <taxon>Bacillales</taxon>
        <taxon>Sporolactobacillaceae</taxon>
        <taxon>Pullulanibacillus</taxon>
    </lineage>
</organism>
<keyword evidence="6" id="KW-0418">Kinase</keyword>
<evidence type="ECO:0000313" key="10">
    <source>
        <dbReference type="EMBL" id="GGE32190.1"/>
    </source>
</evidence>
<dbReference type="InterPro" id="IPR005467">
    <property type="entry name" value="His_kinase_dom"/>
</dbReference>
<dbReference type="PROSITE" id="PS50109">
    <property type="entry name" value="HIS_KIN"/>
    <property type="match status" value="1"/>
</dbReference>
<dbReference type="PANTHER" id="PTHR43065:SF34">
    <property type="entry name" value="SPORULATION KINASE A"/>
    <property type="match status" value="1"/>
</dbReference>
<dbReference type="SUPFAM" id="SSF47384">
    <property type="entry name" value="Homodimeric domain of signal transducing histidine kinase"/>
    <property type="match status" value="1"/>
</dbReference>
<keyword evidence="5" id="KW-0547">Nucleotide-binding</keyword>
<keyword evidence="7" id="KW-0067">ATP-binding</keyword>
<evidence type="ECO:0000259" key="9">
    <source>
        <dbReference type="PROSITE" id="PS50109"/>
    </source>
</evidence>
<dbReference type="InterPro" id="IPR036097">
    <property type="entry name" value="HisK_dim/P_sf"/>
</dbReference>
<evidence type="ECO:0000256" key="4">
    <source>
        <dbReference type="ARBA" id="ARBA00022679"/>
    </source>
</evidence>
<reference evidence="10" key="2">
    <citation type="submission" date="2020-09" db="EMBL/GenBank/DDBJ databases">
        <authorList>
            <person name="Sun Q."/>
            <person name="Zhou Y."/>
        </authorList>
    </citation>
    <scope>NUCLEOTIDE SEQUENCE</scope>
    <source>
        <strain evidence="10">CGMCC 1.15371</strain>
    </source>
</reference>
<dbReference type="SUPFAM" id="SSF55785">
    <property type="entry name" value="PYP-like sensor domain (PAS domain)"/>
    <property type="match status" value="1"/>
</dbReference>
<dbReference type="PANTHER" id="PTHR43065">
    <property type="entry name" value="SENSOR HISTIDINE KINASE"/>
    <property type="match status" value="1"/>
</dbReference>
<evidence type="ECO:0000256" key="5">
    <source>
        <dbReference type="ARBA" id="ARBA00022741"/>
    </source>
</evidence>
<evidence type="ECO:0000256" key="1">
    <source>
        <dbReference type="ARBA" id="ARBA00000085"/>
    </source>
</evidence>
<keyword evidence="4" id="KW-0808">Transferase</keyword>
<dbReference type="Gene3D" id="3.30.565.10">
    <property type="entry name" value="Histidine kinase-like ATPase, C-terminal domain"/>
    <property type="match status" value="1"/>
</dbReference>
<dbReference type="EMBL" id="BMIR01000002">
    <property type="protein sequence ID" value="GGE32190.1"/>
    <property type="molecule type" value="Genomic_DNA"/>
</dbReference>
<feature type="domain" description="Histidine kinase" evidence="9">
    <location>
        <begin position="139"/>
        <end position="343"/>
    </location>
</feature>
<dbReference type="Gene3D" id="1.10.287.130">
    <property type="match status" value="1"/>
</dbReference>
<dbReference type="Pfam" id="PF02518">
    <property type="entry name" value="HATPase_c"/>
    <property type="match status" value="1"/>
</dbReference>
<dbReference type="InterPro" id="IPR004358">
    <property type="entry name" value="Sig_transdc_His_kin-like_C"/>
</dbReference>
<dbReference type="InterPro" id="IPR000014">
    <property type="entry name" value="PAS"/>
</dbReference>
<evidence type="ECO:0000256" key="6">
    <source>
        <dbReference type="ARBA" id="ARBA00022777"/>
    </source>
</evidence>
<dbReference type="EC" id="2.7.13.3" evidence="2"/>
<evidence type="ECO:0000256" key="2">
    <source>
        <dbReference type="ARBA" id="ARBA00012438"/>
    </source>
</evidence>
<comment type="caution">
    <text evidence="10">The sequence shown here is derived from an EMBL/GenBank/DDBJ whole genome shotgun (WGS) entry which is preliminary data.</text>
</comment>
<comment type="catalytic activity">
    <reaction evidence="1">
        <text>ATP + protein L-histidine = ADP + protein N-phospho-L-histidine.</text>
        <dbReference type="EC" id="2.7.13.3"/>
    </reaction>
</comment>
<name>A0A8J2YFX2_9BACL</name>
<evidence type="ECO:0000256" key="7">
    <source>
        <dbReference type="ARBA" id="ARBA00022840"/>
    </source>
</evidence>
<reference evidence="10" key="1">
    <citation type="journal article" date="2014" name="Int. J. Syst. Evol. Microbiol.">
        <title>Complete genome sequence of Corynebacterium casei LMG S-19264T (=DSM 44701T), isolated from a smear-ripened cheese.</title>
        <authorList>
            <consortium name="US DOE Joint Genome Institute (JGI-PGF)"/>
            <person name="Walter F."/>
            <person name="Albersmeier A."/>
            <person name="Kalinowski J."/>
            <person name="Ruckert C."/>
        </authorList>
    </citation>
    <scope>NUCLEOTIDE SEQUENCE</scope>
    <source>
        <strain evidence="10">CGMCC 1.15371</strain>
    </source>
</reference>
<evidence type="ECO:0000313" key="11">
    <source>
        <dbReference type="Proteomes" id="UP000628775"/>
    </source>
</evidence>
<keyword evidence="11" id="KW-1185">Reference proteome</keyword>
<dbReference type="InterPro" id="IPR036890">
    <property type="entry name" value="HATPase_C_sf"/>
</dbReference>
<evidence type="ECO:0000256" key="8">
    <source>
        <dbReference type="ARBA" id="ARBA00023012"/>
    </source>
</evidence>
<dbReference type="InterPro" id="IPR035965">
    <property type="entry name" value="PAS-like_dom_sf"/>
</dbReference>
<keyword evidence="3" id="KW-0597">Phosphoprotein</keyword>
<dbReference type="GO" id="GO:0005524">
    <property type="term" value="F:ATP binding"/>
    <property type="evidence" value="ECO:0007669"/>
    <property type="project" value="UniProtKB-KW"/>
</dbReference>
<dbReference type="RefSeq" id="WP_188689612.1">
    <property type="nucleotide sequence ID" value="NZ_BMIR01000002.1"/>
</dbReference>
<dbReference type="SMART" id="SM00387">
    <property type="entry name" value="HATPase_c"/>
    <property type="match status" value="1"/>
</dbReference>
<proteinExistence type="predicted"/>
<dbReference type="Gene3D" id="3.30.450.20">
    <property type="entry name" value="PAS domain"/>
    <property type="match status" value="1"/>
</dbReference>
<evidence type="ECO:0000256" key="3">
    <source>
        <dbReference type="ARBA" id="ARBA00022553"/>
    </source>
</evidence>
<dbReference type="Proteomes" id="UP000628775">
    <property type="component" value="Unassembled WGS sequence"/>
</dbReference>
<sequence length="353" mass="39862">MIDKSLHEELYKWVFEETFIGMAVLDREGHVMIYNSGILNILQQDDKEISNKNMVDLLVHIGIEEHLSMELMHHMQKGTSQDYKVKQEGSNTKWYHIDVLPLFSQKILFQIQDITRFKTSDKKITESDKGYLSAKMATGIAHEVRNPLTSIKGFLQLINDHVSEEQKGYLRVVNDEIDRMEAILSELLILGKPKKLTLSPVKVSSLFNHVLQLIEIQSMNHNISIFTSYLSHLPPLICDENQIKQVFLNLLKNAMEAMPSGGHITIRISRQADDIKVAISDQGEGIPKEILAHMGEPFHSTKADGTGLGLSICHKIIENHDGKLAFTTGDTGTTFTLLLPIAGPKQRLSKEEE</sequence>
<gene>
    <name evidence="10" type="ORF">GCM10011391_08560</name>
</gene>
<dbReference type="AlphaFoldDB" id="A0A8J2YFX2"/>
<accession>A0A8J2YFX2</accession>
<keyword evidence="8" id="KW-0902">Two-component regulatory system</keyword>
<dbReference type="InterPro" id="IPR003661">
    <property type="entry name" value="HisK_dim/P_dom"/>
</dbReference>
<dbReference type="PRINTS" id="PR00344">
    <property type="entry name" value="BCTRLSENSOR"/>
</dbReference>
<dbReference type="SMART" id="SM00388">
    <property type="entry name" value="HisKA"/>
    <property type="match status" value="1"/>
</dbReference>
<protein>
    <recommendedName>
        <fullName evidence="2">histidine kinase</fullName>
        <ecNumber evidence="2">2.7.13.3</ecNumber>
    </recommendedName>
</protein>
<dbReference type="CDD" id="cd00130">
    <property type="entry name" value="PAS"/>
    <property type="match status" value="1"/>
</dbReference>
<dbReference type="GO" id="GO:0000155">
    <property type="term" value="F:phosphorelay sensor kinase activity"/>
    <property type="evidence" value="ECO:0007669"/>
    <property type="project" value="InterPro"/>
</dbReference>
<dbReference type="CDD" id="cd00082">
    <property type="entry name" value="HisKA"/>
    <property type="match status" value="1"/>
</dbReference>